<evidence type="ECO:0000256" key="2">
    <source>
        <dbReference type="SAM" id="SignalP"/>
    </source>
</evidence>
<name>A0A840CZW4_9BACE</name>
<dbReference type="Pfam" id="PF00085">
    <property type="entry name" value="Thioredoxin"/>
    <property type="match status" value="1"/>
</dbReference>
<sequence>MKKILIIAMVALMSLPVFAQTDFRHISYEEALKAAKTEQKLVFMDFYTDWCGPCKMMMRDVFPKKEVADFMNKKFVNIKLNAEKEGQELAKKYKVAAYPTFIVIDANEKIIMTKVGGDSSPENFIASIARQIDPEKTPERLKARYDGGERTADLISAYAGMKLEEVYAGRRPDESKKQEAFQLVQDYFKGLKDPQKLAPENLFIYTTYTESPLDEIAKYMIAHRTAFDPTIKNQIADRIALLYKTQIQGYMMARSEYNDVEYKEIKKGITDLGLNKENQYTQALRFIESQGQGTPADFLTLCETEFKNLDQDQQTCLVVNFSGLIKTEDEAVLKRASQFLRGQLKDMEASALFYAAQQVYQLENGKH</sequence>
<keyword evidence="2" id="KW-0732">Signal</keyword>
<dbReference type="EMBL" id="JACIER010000008">
    <property type="protein sequence ID" value="MBB4044371.1"/>
    <property type="molecule type" value="Genomic_DNA"/>
</dbReference>
<evidence type="ECO:0000259" key="3">
    <source>
        <dbReference type="PROSITE" id="PS51352"/>
    </source>
</evidence>
<proteinExistence type="predicted"/>
<dbReference type="PANTHER" id="PTHR43601:SF3">
    <property type="entry name" value="THIOREDOXIN, MITOCHONDRIAL"/>
    <property type="match status" value="1"/>
</dbReference>
<organism evidence="4 5">
    <name type="scientific">Bacteroides reticulotermitis</name>
    <dbReference type="NCBI Taxonomy" id="1133319"/>
    <lineage>
        <taxon>Bacteria</taxon>
        <taxon>Pseudomonadati</taxon>
        <taxon>Bacteroidota</taxon>
        <taxon>Bacteroidia</taxon>
        <taxon>Bacteroidales</taxon>
        <taxon>Bacteroidaceae</taxon>
        <taxon>Bacteroides</taxon>
    </lineage>
</organism>
<protein>
    <submittedName>
        <fullName evidence="4">Thioredoxin-related protein</fullName>
    </submittedName>
</protein>
<dbReference type="Gene3D" id="3.40.30.10">
    <property type="entry name" value="Glutaredoxin"/>
    <property type="match status" value="1"/>
</dbReference>
<feature type="signal peptide" evidence="2">
    <location>
        <begin position="1"/>
        <end position="19"/>
    </location>
</feature>
<feature type="domain" description="Thioredoxin" evidence="3">
    <location>
        <begin position="9"/>
        <end position="133"/>
    </location>
</feature>
<dbReference type="InterPro" id="IPR036249">
    <property type="entry name" value="Thioredoxin-like_sf"/>
</dbReference>
<dbReference type="InterPro" id="IPR013766">
    <property type="entry name" value="Thioredoxin_domain"/>
</dbReference>
<accession>A0A840CZW4</accession>
<dbReference type="PANTHER" id="PTHR43601">
    <property type="entry name" value="THIOREDOXIN, MITOCHONDRIAL"/>
    <property type="match status" value="1"/>
</dbReference>
<keyword evidence="1" id="KW-0676">Redox-active center</keyword>
<evidence type="ECO:0000313" key="5">
    <source>
        <dbReference type="Proteomes" id="UP000560658"/>
    </source>
</evidence>
<dbReference type="PROSITE" id="PS51352">
    <property type="entry name" value="THIOREDOXIN_2"/>
    <property type="match status" value="1"/>
</dbReference>
<dbReference type="GO" id="GO:0045454">
    <property type="term" value="P:cell redox homeostasis"/>
    <property type="evidence" value="ECO:0007669"/>
    <property type="project" value="TreeGrafter"/>
</dbReference>
<evidence type="ECO:0000313" key="4">
    <source>
        <dbReference type="EMBL" id="MBB4044371.1"/>
    </source>
</evidence>
<evidence type="ECO:0000256" key="1">
    <source>
        <dbReference type="ARBA" id="ARBA00023284"/>
    </source>
</evidence>
<feature type="chain" id="PRO_5032946369" evidence="2">
    <location>
        <begin position="20"/>
        <end position="367"/>
    </location>
</feature>
<dbReference type="SUPFAM" id="SSF52833">
    <property type="entry name" value="Thioredoxin-like"/>
    <property type="match status" value="1"/>
</dbReference>
<dbReference type="PROSITE" id="PS00194">
    <property type="entry name" value="THIOREDOXIN_1"/>
    <property type="match status" value="1"/>
</dbReference>
<reference evidence="4" key="1">
    <citation type="submission" date="2020-08" db="EMBL/GenBank/DDBJ databases">
        <title>Genomic Encyclopedia of Type Strains, Phase IV (KMG-IV): sequencing the most valuable type-strain genomes for metagenomic binning, comparative biology and taxonomic classification.</title>
        <authorList>
            <person name="Goeker M."/>
        </authorList>
    </citation>
    <scope>NUCLEOTIDE SEQUENCE [LARGE SCALE GENOMIC DNA]</scope>
    <source>
        <strain evidence="4">DSM 105720</strain>
    </source>
</reference>
<comment type="caution">
    <text evidence="4">The sequence shown here is derived from an EMBL/GenBank/DDBJ whole genome shotgun (WGS) entry which is preliminary data.</text>
</comment>
<dbReference type="CDD" id="cd02947">
    <property type="entry name" value="TRX_family"/>
    <property type="match status" value="1"/>
</dbReference>
<keyword evidence="5" id="KW-1185">Reference proteome</keyword>
<dbReference type="Proteomes" id="UP000560658">
    <property type="component" value="Unassembled WGS sequence"/>
</dbReference>
<dbReference type="InterPro" id="IPR017937">
    <property type="entry name" value="Thioredoxin_CS"/>
</dbReference>
<gene>
    <name evidence="4" type="ORF">GGR06_002165</name>
</gene>
<dbReference type="AlphaFoldDB" id="A0A840CZW4"/>
<dbReference type="RefSeq" id="WP_081741404.1">
    <property type="nucleotide sequence ID" value="NZ_JACIER010000008.1"/>
</dbReference>